<dbReference type="InterPro" id="IPR011856">
    <property type="entry name" value="tRNA_endonuc-like_dom_sf"/>
</dbReference>
<dbReference type="InterPro" id="IPR011335">
    <property type="entry name" value="Restrct_endonuc-II-like"/>
</dbReference>
<dbReference type="RefSeq" id="WP_153346353.1">
    <property type="nucleotide sequence ID" value="NZ_WIVE01000075.1"/>
</dbReference>
<dbReference type="GO" id="GO:0003676">
    <property type="term" value="F:nucleic acid binding"/>
    <property type="evidence" value="ECO:0007669"/>
    <property type="project" value="InterPro"/>
</dbReference>
<gene>
    <name evidence="1" type="ORF">GHC57_16750</name>
</gene>
<proteinExistence type="predicted"/>
<keyword evidence="2" id="KW-1185">Reference proteome</keyword>
<protein>
    <submittedName>
        <fullName evidence="1">Uncharacterized protein</fullName>
    </submittedName>
</protein>
<sequence>MPDTLSGPDAAVTPTIDTLLARRGARRFGTPGNVDRAETRRALSLRLWKSWGLFFPLRRHLDDQRPTDPRLRGSRPFRPRGDAQRRLVEHLRNTGYIEEQDPGFWRMVADPDRQTYLSGGWLEELGLLAVRAAGADEAVFAQRIEWTVGNHVGFNEIDVLARKGDVLSVMSCKTADPVYRPDREHQREQFRHFLLEADYWDQHFAAGEGRAVLLVSTDLFDERAHAWRCPTLAARARVLDTDLIGTDHDRWEDLVAALRAHWDEVPATVGA</sequence>
<dbReference type="Proteomes" id="UP000434582">
    <property type="component" value="Unassembled WGS sequence"/>
</dbReference>
<dbReference type="OrthoDB" id="8443093at2"/>
<reference evidence="1 2" key="1">
    <citation type="submission" date="2019-10" db="EMBL/GenBank/DDBJ databases">
        <title>Draft whole-genome sequence of the purple nonsulfur photosynthetic bacterium Roseospira navarrensis DSM 15114.</title>
        <authorList>
            <person name="Kyndt J.A."/>
            <person name="Meyer T.E."/>
        </authorList>
    </citation>
    <scope>NUCLEOTIDE SEQUENCE [LARGE SCALE GENOMIC DNA]</scope>
    <source>
        <strain evidence="1 2">DSM 15114</strain>
    </source>
</reference>
<dbReference type="EMBL" id="WIVE01000075">
    <property type="protein sequence ID" value="MQX38166.1"/>
    <property type="molecule type" value="Genomic_DNA"/>
</dbReference>
<organism evidence="1 2">
    <name type="scientific">Roseospira navarrensis</name>
    <dbReference type="NCBI Taxonomy" id="140058"/>
    <lineage>
        <taxon>Bacteria</taxon>
        <taxon>Pseudomonadati</taxon>
        <taxon>Pseudomonadota</taxon>
        <taxon>Alphaproteobacteria</taxon>
        <taxon>Rhodospirillales</taxon>
        <taxon>Rhodospirillaceae</taxon>
        <taxon>Roseospira</taxon>
    </lineage>
</organism>
<evidence type="ECO:0000313" key="2">
    <source>
        <dbReference type="Proteomes" id="UP000434582"/>
    </source>
</evidence>
<dbReference type="Gene3D" id="3.40.1350.10">
    <property type="match status" value="1"/>
</dbReference>
<comment type="caution">
    <text evidence="1">The sequence shown here is derived from an EMBL/GenBank/DDBJ whole genome shotgun (WGS) entry which is preliminary data.</text>
</comment>
<name>A0A7X2D4S5_9PROT</name>
<dbReference type="SUPFAM" id="SSF52980">
    <property type="entry name" value="Restriction endonuclease-like"/>
    <property type="match status" value="1"/>
</dbReference>
<accession>A0A7X2D4S5</accession>
<evidence type="ECO:0000313" key="1">
    <source>
        <dbReference type="EMBL" id="MQX38166.1"/>
    </source>
</evidence>
<dbReference type="AlphaFoldDB" id="A0A7X2D4S5"/>